<reference evidence="2" key="1">
    <citation type="submission" date="2023-04" db="EMBL/GenBank/DDBJ databases">
        <authorList>
            <consortium name="ELIXIR-Norway"/>
        </authorList>
    </citation>
    <scope>NUCLEOTIDE SEQUENCE [LARGE SCALE GENOMIC DNA]</scope>
</reference>
<sequence>MAAASRPLGDCNKCRGGAAAAERGVPWPRGPSRPLSAPRRGPGMGGWKLGLCGSGAGEISGLPAVEKGEPRKLGSPLAISAWRRVRGARRGRVPGEQQSERNSAQDTSANVSFA</sequence>
<dbReference type="EMBL" id="OX459950">
    <property type="protein sequence ID" value="CAI9156232.1"/>
    <property type="molecule type" value="Genomic_DNA"/>
</dbReference>
<gene>
    <name evidence="2" type="ORF">MRATA1EN1_LOCUS5194</name>
</gene>
<name>A0ABN8Y3V5_RANTA</name>
<evidence type="ECO:0000313" key="2">
    <source>
        <dbReference type="EMBL" id="CAI9156232.1"/>
    </source>
</evidence>
<evidence type="ECO:0000256" key="1">
    <source>
        <dbReference type="SAM" id="MobiDB-lite"/>
    </source>
</evidence>
<evidence type="ECO:0000313" key="3">
    <source>
        <dbReference type="Proteomes" id="UP001176941"/>
    </source>
</evidence>
<protein>
    <submittedName>
        <fullName evidence="2">Uncharacterized protein</fullName>
    </submittedName>
</protein>
<feature type="region of interest" description="Disordered" evidence="1">
    <location>
        <begin position="85"/>
        <end position="114"/>
    </location>
</feature>
<proteinExistence type="predicted"/>
<accession>A0ABN8Y3V5</accession>
<keyword evidence="3" id="KW-1185">Reference proteome</keyword>
<feature type="region of interest" description="Disordered" evidence="1">
    <location>
        <begin position="1"/>
        <end position="46"/>
    </location>
</feature>
<organism evidence="2 3">
    <name type="scientific">Rangifer tarandus platyrhynchus</name>
    <name type="common">Svalbard reindeer</name>
    <dbReference type="NCBI Taxonomy" id="3082113"/>
    <lineage>
        <taxon>Eukaryota</taxon>
        <taxon>Metazoa</taxon>
        <taxon>Chordata</taxon>
        <taxon>Craniata</taxon>
        <taxon>Vertebrata</taxon>
        <taxon>Euteleostomi</taxon>
        <taxon>Mammalia</taxon>
        <taxon>Eutheria</taxon>
        <taxon>Laurasiatheria</taxon>
        <taxon>Artiodactyla</taxon>
        <taxon>Ruminantia</taxon>
        <taxon>Pecora</taxon>
        <taxon>Cervidae</taxon>
        <taxon>Odocoileinae</taxon>
        <taxon>Rangifer</taxon>
    </lineage>
</organism>
<dbReference type="Proteomes" id="UP001176941">
    <property type="component" value="Chromosome 14"/>
</dbReference>
<feature type="compositionally biased region" description="Polar residues" evidence="1">
    <location>
        <begin position="96"/>
        <end position="114"/>
    </location>
</feature>